<sequence>MSVLLVAAFASQADFPDLWSKRASWHTTSTIRPFVVDASHNVRGYEAACVADGKDETFWLVPGGQRMEMMSRHKWVVFDLGDAHSVTAVSLLGTVLGVESTAFVGSSRYGGNGSI</sequence>
<comment type="caution">
    <text evidence="1">The sequence shown here is derived from an EMBL/GenBank/DDBJ whole genome shotgun (WGS) entry which is preliminary data.</text>
</comment>
<organism evidence="1 2">
    <name type="scientific">Prymnesium parvum</name>
    <name type="common">Toxic golden alga</name>
    <dbReference type="NCBI Taxonomy" id="97485"/>
    <lineage>
        <taxon>Eukaryota</taxon>
        <taxon>Haptista</taxon>
        <taxon>Haptophyta</taxon>
        <taxon>Prymnesiophyceae</taxon>
        <taxon>Prymnesiales</taxon>
        <taxon>Prymnesiaceae</taxon>
        <taxon>Prymnesium</taxon>
    </lineage>
</organism>
<keyword evidence="2" id="KW-1185">Reference proteome</keyword>
<dbReference type="InterPro" id="IPR008979">
    <property type="entry name" value="Galactose-bd-like_sf"/>
</dbReference>
<gene>
    <name evidence="1" type="ORF">AB1Y20_004287</name>
</gene>
<evidence type="ECO:0000313" key="1">
    <source>
        <dbReference type="EMBL" id="KAL1508166.1"/>
    </source>
</evidence>
<evidence type="ECO:0000313" key="2">
    <source>
        <dbReference type="Proteomes" id="UP001515480"/>
    </source>
</evidence>
<dbReference type="SUPFAM" id="SSF49785">
    <property type="entry name" value="Galactose-binding domain-like"/>
    <property type="match status" value="1"/>
</dbReference>
<dbReference type="EMBL" id="JBGBPQ010000016">
    <property type="protein sequence ID" value="KAL1508166.1"/>
    <property type="molecule type" value="Genomic_DNA"/>
</dbReference>
<dbReference type="Proteomes" id="UP001515480">
    <property type="component" value="Unassembled WGS sequence"/>
</dbReference>
<accession>A0AB34IVS5</accession>
<protein>
    <recommendedName>
        <fullName evidence="3">F5/8 type C domain-containing protein</fullName>
    </recommendedName>
</protein>
<name>A0AB34IVS5_PRYPA</name>
<evidence type="ECO:0008006" key="3">
    <source>
        <dbReference type="Google" id="ProtNLM"/>
    </source>
</evidence>
<proteinExistence type="predicted"/>
<dbReference type="Gene3D" id="2.60.120.260">
    <property type="entry name" value="Galactose-binding domain-like"/>
    <property type="match status" value="1"/>
</dbReference>
<dbReference type="AlphaFoldDB" id="A0AB34IVS5"/>
<reference evidence="1 2" key="1">
    <citation type="journal article" date="2024" name="Science">
        <title>Giant polyketide synthase enzymes in the biosynthesis of giant marine polyether toxins.</title>
        <authorList>
            <person name="Fallon T.R."/>
            <person name="Shende V.V."/>
            <person name="Wierzbicki I.H."/>
            <person name="Pendleton A.L."/>
            <person name="Watervoot N.F."/>
            <person name="Auber R.P."/>
            <person name="Gonzalez D.J."/>
            <person name="Wisecaver J.H."/>
            <person name="Moore B.S."/>
        </authorList>
    </citation>
    <scope>NUCLEOTIDE SEQUENCE [LARGE SCALE GENOMIC DNA]</scope>
    <source>
        <strain evidence="1 2">12B1</strain>
    </source>
</reference>